<dbReference type="InterPro" id="IPR027417">
    <property type="entry name" value="P-loop_NTPase"/>
</dbReference>
<feature type="domain" description="PAS" evidence="8">
    <location>
        <begin position="122"/>
        <end position="171"/>
    </location>
</feature>
<dbReference type="InterPro" id="IPR002078">
    <property type="entry name" value="Sigma_54_int"/>
</dbReference>
<proteinExistence type="predicted"/>
<dbReference type="InterPro" id="IPR025944">
    <property type="entry name" value="Sigma_54_int_dom_CS"/>
</dbReference>
<reference evidence="11" key="1">
    <citation type="submission" date="2017-07" db="EMBL/GenBank/DDBJ databases">
        <title>Draft genome sequence of Effusibacillus lacus strain skLN1.</title>
        <authorList>
            <person name="Watanabe M."/>
            <person name="Kojima H."/>
            <person name="Fukui M."/>
        </authorList>
    </citation>
    <scope>NUCLEOTIDE SEQUENCE [LARGE SCALE GENOMIC DNA]</scope>
    <source>
        <strain evidence="11">skLN1</strain>
    </source>
</reference>
<dbReference type="InterPro" id="IPR000014">
    <property type="entry name" value="PAS"/>
</dbReference>
<keyword evidence="4" id="KW-0238">DNA-binding</keyword>
<dbReference type="CDD" id="cd00130">
    <property type="entry name" value="PAS"/>
    <property type="match status" value="1"/>
</dbReference>
<organism evidence="10 11">
    <name type="scientific">Effusibacillus lacus</name>
    <dbReference type="NCBI Taxonomy" id="1348429"/>
    <lineage>
        <taxon>Bacteria</taxon>
        <taxon>Bacillati</taxon>
        <taxon>Bacillota</taxon>
        <taxon>Bacilli</taxon>
        <taxon>Bacillales</taxon>
        <taxon>Alicyclobacillaceae</taxon>
        <taxon>Effusibacillus</taxon>
    </lineage>
</organism>
<dbReference type="Gene3D" id="3.30.450.20">
    <property type="entry name" value="PAS domain"/>
    <property type="match status" value="1"/>
</dbReference>
<dbReference type="AlphaFoldDB" id="A0A292YPN2"/>
<feature type="coiled-coil region" evidence="6">
    <location>
        <begin position="233"/>
        <end position="260"/>
    </location>
</feature>
<dbReference type="Gene3D" id="3.40.50.300">
    <property type="entry name" value="P-loop containing nucleotide triphosphate hydrolases"/>
    <property type="match status" value="1"/>
</dbReference>
<dbReference type="Proteomes" id="UP000217785">
    <property type="component" value="Unassembled WGS sequence"/>
</dbReference>
<comment type="caution">
    <text evidence="10">The sequence shown here is derived from an EMBL/GenBank/DDBJ whole genome shotgun (WGS) entry which is preliminary data.</text>
</comment>
<dbReference type="PROSITE" id="PS50045">
    <property type="entry name" value="SIGMA54_INTERACT_4"/>
    <property type="match status" value="1"/>
</dbReference>
<keyword evidence="2" id="KW-0067">ATP-binding</keyword>
<keyword evidence="11" id="KW-1185">Reference proteome</keyword>
<dbReference type="InterPro" id="IPR035965">
    <property type="entry name" value="PAS-like_dom_sf"/>
</dbReference>
<dbReference type="Pfam" id="PF00158">
    <property type="entry name" value="Sigma54_activat"/>
    <property type="match status" value="1"/>
</dbReference>
<evidence type="ECO:0000256" key="2">
    <source>
        <dbReference type="ARBA" id="ARBA00022840"/>
    </source>
</evidence>
<dbReference type="Gene3D" id="1.10.8.60">
    <property type="match status" value="1"/>
</dbReference>
<dbReference type="SUPFAM" id="SSF52540">
    <property type="entry name" value="P-loop containing nucleoside triphosphate hydrolases"/>
    <property type="match status" value="1"/>
</dbReference>
<evidence type="ECO:0000256" key="1">
    <source>
        <dbReference type="ARBA" id="ARBA00022741"/>
    </source>
</evidence>
<dbReference type="InterPro" id="IPR000700">
    <property type="entry name" value="PAS-assoc_C"/>
</dbReference>
<keyword evidence="3" id="KW-0805">Transcription regulation</keyword>
<dbReference type="EMBL" id="BDUF01000068">
    <property type="protein sequence ID" value="GAX90871.1"/>
    <property type="molecule type" value="Genomic_DNA"/>
</dbReference>
<protein>
    <submittedName>
        <fullName evidence="10">Fis family transcriptional regulator</fullName>
    </submittedName>
</protein>
<dbReference type="PANTHER" id="PTHR32071">
    <property type="entry name" value="TRANSCRIPTIONAL REGULATORY PROTEIN"/>
    <property type="match status" value="1"/>
</dbReference>
<dbReference type="SUPFAM" id="SSF55785">
    <property type="entry name" value="PYP-like sensor domain (PAS domain)"/>
    <property type="match status" value="1"/>
</dbReference>
<dbReference type="GO" id="GO:0003677">
    <property type="term" value="F:DNA binding"/>
    <property type="evidence" value="ECO:0007669"/>
    <property type="project" value="UniProtKB-KW"/>
</dbReference>
<evidence type="ECO:0000256" key="3">
    <source>
        <dbReference type="ARBA" id="ARBA00023015"/>
    </source>
</evidence>
<dbReference type="InterPro" id="IPR003593">
    <property type="entry name" value="AAA+_ATPase"/>
</dbReference>
<name>A0A292YPN2_9BACL</name>
<dbReference type="FunFam" id="3.40.50.300:FF:000006">
    <property type="entry name" value="DNA-binding transcriptional regulator NtrC"/>
    <property type="match status" value="1"/>
</dbReference>
<evidence type="ECO:0000256" key="4">
    <source>
        <dbReference type="ARBA" id="ARBA00023125"/>
    </source>
</evidence>
<dbReference type="SMART" id="SM00382">
    <property type="entry name" value="AAA"/>
    <property type="match status" value="1"/>
</dbReference>
<dbReference type="PANTHER" id="PTHR32071:SF57">
    <property type="entry name" value="C4-DICARBOXYLATE TRANSPORT TRANSCRIPTIONAL REGULATORY PROTEIN DCTD"/>
    <property type="match status" value="1"/>
</dbReference>
<dbReference type="GO" id="GO:0005524">
    <property type="term" value="F:ATP binding"/>
    <property type="evidence" value="ECO:0007669"/>
    <property type="project" value="UniProtKB-KW"/>
</dbReference>
<evidence type="ECO:0000259" key="7">
    <source>
        <dbReference type="PROSITE" id="PS50045"/>
    </source>
</evidence>
<dbReference type="RefSeq" id="WP_096182594.1">
    <property type="nucleotide sequence ID" value="NZ_BDUF01000068.1"/>
</dbReference>
<keyword evidence="6" id="KW-0175">Coiled coil</keyword>
<sequence length="582" mass="66739">MQTIQTFFTDFVVVENPIRVKEALAIVRKNQARLLVLQKGEQPIGICDSHSVVLQTDRMSEPVVFSTEFKIINQNRMLCEADLAFPYVLIQNEDKRIVGWLDNAAVEIQCLKENYSQDLRDLTTDLEAIVDSIYDEILVVDARGNILRVSNRSANNMWGVNLSTVIGQNMLELEERGWFKPSVTRMVIEQKKKISVIQENRFGQKILAVGNPIFNRKKQLERIVIASRDITEVTKLEHELRQERKLTEKYRKEIDSLRKLHKIDEKTIIFQSNRMQELMSEVERVAGVESTVTLYGESGVGKELIAHAIHHLSARADRPFVKINCGSIPENLLESELFGYEKGAFTGALSEGKKGFFELADNGTLFLDEVAELPLNLQVKLLRAIQEREIMKVGGSRPVPINVRIITATNKNLEEMVWKGTFREDLFYRLHVIPLYVPALRERIEDIESLVYYFLDFFNRKFSSKKHFSEDALELLKAYHWPGNVRQLQNVIERAMVVTASQLITANELNKILGNRNTGMPPVQVNTIIPLQHAVELTEQQLIQMALSQYKTITKVAEVLEVSQPTISRRYQKLFTQVGNKS</sequence>
<dbReference type="InterPro" id="IPR009057">
    <property type="entry name" value="Homeodomain-like_sf"/>
</dbReference>
<keyword evidence="5" id="KW-0804">Transcription</keyword>
<feature type="domain" description="Sigma-54 factor interaction" evidence="7">
    <location>
        <begin position="268"/>
        <end position="497"/>
    </location>
</feature>
<dbReference type="InterPro" id="IPR025943">
    <property type="entry name" value="Sigma_54_int_dom_ATP-bd_2"/>
</dbReference>
<evidence type="ECO:0000313" key="10">
    <source>
        <dbReference type="EMBL" id="GAX90871.1"/>
    </source>
</evidence>
<feature type="domain" description="PAC" evidence="9">
    <location>
        <begin position="190"/>
        <end position="242"/>
    </location>
</feature>
<accession>A0A292YPN2</accession>
<dbReference type="PROSITE" id="PS00688">
    <property type="entry name" value="SIGMA54_INTERACT_3"/>
    <property type="match status" value="1"/>
</dbReference>
<dbReference type="Pfam" id="PF25601">
    <property type="entry name" value="AAA_lid_14"/>
    <property type="match status" value="1"/>
</dbReference>
<dbReference type="NCBIfam" id="TIGR00229">
    <property type="entry name" value="sensory_box"/>
    <property type="match status" value="1"/>
</dbReference>
<dbReference type="PROSITE" id="PS00676">
    <property type="entry name" value="SIGMA54_INTERACT_2"/>
    <property type="match status" value="1"/>
</dbReference>
<evidence type="ECO:0000259" key="8">
    <source>
        <dbReference type="PROSITE" id="PS50112"/>
    </source>
</evidence>
<dbReference type="SUPFAM" id="SSF46689">
    <property type="entry name" value="Homeodomain-like"/>
    <property type="match status" value="1"/>
</dbReference>
<dbReference type="CDD" id="cd00009">
    <property type="entry name" value="AAA"/>
    <property type="match status" value="1"/>
</dbReference>
<gene>
    <name evidence="10" type="ORF">EFBL_2513</name>
</gene>
<dbReference type="GO" id="GO:0006355">
    <property type="term" value="P:regulation of DNA-templated transcription"/>
    <property type="evidence" value="ECO:0007669"/>
    <property type="project" value="InterPro"/>
</dbReference>
<dbReference type="InterPro" id="IPR058031">
    <property type="entry name" value="AAA_lid_NorR"/>
</dbReference>
<dbReference type="PROSITE" id="PS50112">
    <property type="entry name" value="PAS"/>
    <property type="match status" value="1"/>
</dbReference>
<dbReference type="PROSITE" id="PS50113">
    <property type="entry name" value="PAC"/>
    <property type="match status" value="1"/>
</dbReference>
<dbReference type="Gene3D" id="1.10.10.60">
    <property type="entry name" value="Homeodomain-like"/>
    <property type="match status" value="1"/>
</dbReference>
<evidence type="ECO:0000259" key="9">
    <source>
        <dbReference type="PROSITE" id="PS50113"/>
    </source>
</evidence>
<evidence type="ECO:0000256" key="6">
    <source>
        <dbReference type="SAM" id="Coils"/>
    </source>
</evidence>
<dbReference type="OrthoDB" id="9762199at2"/>
<evidence type="ECO:0000256" key="5">
    <source>
        <dbReference type="ARBA" id="ARBA00023163"/>
    </source>
</evidence>
<keyword evidence="1" id="KW-0547">Nucleotide-binding</keyword>
<evidence type="ECO:0000313" key="11">
    <source>
        <dbReference type="Proteomes" id="UP000217785"/>
    </source>
</evidence>